<dbReference type="PANTHER" id="PTHR36835:SF1">
    <property type="entry name" value="CYTOCHROME BO(3) UBIQUINOL OXIDASE SUBUNIT 4"/>
    <property type="match status" value="1"/>
</dbReference>
<evidence type="ECO:0000256" key="9">
    <source>
        <dbReference type="ARBA" id="ARBA00022989"/>
    </source>
</evidence>
<comment type="similarity">
    <text evidence="2">Belongs to the cytochrome c oxidase bacterial subunit 4 family.</text>
</comment>
<feature type="transmembrane region" description="Helical" evidence="18">
    <location>
        <begin position="74"/>
        <end position="95"/>
    </location>
</feature>
<evidence type="ECO:0000256" key="14">
    <source>
        <dbReference type="ARBA" id="ARBA00030211"/>
    </source>
</evidence>
<evidence type="ECO:0000256" key="3">
    <source>
        <dbReference type="ARBA" id="ARBA00011700"/>
    </source>
</evidence>
<dbReference type="GO" id="GO:0009319">
    <property type="term" value="C:cytochrome o ubiquinol oxidase complex"/>
    <property type="evidence" value="ECO:0007669"/>
    <property type="project" value="TreeGrafter"/>
</dbReference>
<keyword evidence="9 18" id="KW-1133">Transmembrane helix</keyword>
<dbReference type="GO" id="GO:0015078">
    <property type="term" value="F:proton transmembrane transporter activity"/>
    <property type="evidence" value="ECO:0007669"/>
    <property type="project" value="TreeGrafter"/>
</dbReference>
<dbReference type="STRING" id="260084.SAMN02927928_0795"/>
<dbReference type="PANTHER" id="PTHR36835">
    <property type="entry name" value="CYTOCHROME BO(3) UBIQUINOL OXIDASE SUBUNIT 4"/>
    <property type="match status" value="1"/>
</dbReference>
<keyword evidence="11 18" id="KW-0472">Membrane</keyword>
<name>A0A1G4PZX4_9CAUL</name>
<sequence length="143" mass="15638">MSTPDNAKPRKARSPHAKPVDTDQTHAEVAHHDAHHDTAGHGTVKSYVIGFILSVILTAIPFGLTMAHMMPAATLIPVVVAIGVVQILVHLYFFLHMNTSSSQTWNNSAFIFTVLIVGILVIGSLWVMYHLNTNMMPGMMPVE</sequence>
<keyword evidence="20" id="KW-1185">Reference proteome</keyword>
<protein>
    <recommendedName>
        <fullName evidence="4">Cytochrome bo(3) ubiquinol oxidase subunit 4</fullName>
    </recommendedName>
    <alternativeName>
        <fullName evidence="16">Cytochrome o ubiquinol oxidase subunit 4</fullName>
    </alternativeName>
    <alternativeName>
        <fullName evidence="13">Oxidase bo(3) subunit 4</fullName>
    </alternativeName>
    <alternativeName>
        <fullName evidence="14">Ubiquinol oxidase polypeptide IV</fullName>
    </alternativeName>
    <alternativeName>
        <fullName evidence="15">Ubiquinol oxidase subunit 4</fullName>
    </alternativeName>
</protein>
<comment type="function">
    <text evidence="12">Cytochrome bo(3) ubiquinol terminal oxidase is the component of the aerobic respiratory chain of E.coli that predominates when cells are grown at high aeration. Has proton pump activity across the membrane in addition to electron transfer, pumping 2 protons/electron.</text>
</comment>
<feature type="compositionally biased region" description="Basic and acidic residues" evidence="17">
    <location>
        <begin position="18"/>
        <end position="38"/>
    </location>
</feature>
<dbReference type="Proteomes" id="UP000199150">
    <property type="component" value="Unassembled WGS sequence"/>
</dbReference>
<evidence type="ECO:0000256" key="17">
    <source>
        <dbReference type="SAM" id="MobiDB-lite"/>
    </source>
</evidence>
<keyword evidence="6" id="KW-1003">Cell membrane</keyword>
<dbReference type="EMBL" id="FMTS01000001">
    <property type="protein sequence ID" value="SCW37731.1"/>
    <property type="molecule type" value="Genomic_DNA"/>
</dbReference>
<dbReference type="GO" id="GO:0019646">
    <property type="term" value="P:aerobic electron transport chain"/>
    <property type="evidence" value="ECO:0007669"/>
    <property type="project" value="TreeGrafter"/>
</dbReference>
<evidence type="ECO:0000256" key="8">
    <source>
        <dbReference type="ARBA" id="ARBA00022982"/>
    </source>
</evidence>
<keyword evidence="5" id="KW-0813">Transport</keyword>
<feature type="transmembrane region" description="Helical" evidence="18">
    <location>
        <begin position="47"/>
        <end position="67"/>
    </location>
</feature>
<evidence type="ECO:0000256" key="12">
    <source>
        <dbReference type="ARBA" id="ARBA00025694"/>
    </source>
</evidence>
<evidence type="ECO:0000256" key="7">
    <source>
        <dbReference type="ARBA" id="ARBA00022692"/>
    </source>
</evidence>
<keyword evidence="8" id="KW-0249">Electron transport</keyword>
<evidence type="ECO:0000313" key="20">
    <source>
        <dbReference type="Proteomes" id="UP000199150"/>
    </source>
</evidence>
<evidence type="ECO:0000256" key="10">
    <source>
        <dbReference type="ARBA" id="ARBA00023002"/>
    </source>
</evidence>
<evidence type="ECO:0000256" key="6">
    <source>
        <dbReference type="ARBA" id="ARBA00022475"/>
    </source>
</evidence>
<dbReference type="InterPro" id="IPR050968">
    <property type="entry name" value="Cytochrome_c_oxidase_bac_sub4"/>
</dbReference>
<gene>
    <name evidence="19" type="ORF">SAMN02927928_0795</name>
</gene>
<keyword evidence="7 18" id="KW-0812">Transmembrane</keyword>
<evidence type="ECO:0000313" key="19">
    <source>
        <dbReference type="EMBL" id="SCW37731.1"/>
    </source>
</evidence>
<evidence type="ECO:0000256" key="2">
    <source>
        <dbReference type="ARBA" id="ARBA00008079"/>
    </source>
</evidence>
<feature type="region of interest" description="Disordered" evidence="17">
    <location>
        <begin position="1"/>
        <end position="38"/>
    </location>
</feature>
<feature type="transmembrane region" description="Helical" evidence="18">
    <location>
        <begin position="107"/>
        <end position="129"/>
    </location>
</feature>
<reference evidence="20" key="1">
    <citation type="submission" date="2016-10" db="EMBL/GenBank/DDBJ databases">
        <authorList>
            <person name="Varghese N."/>
            <person name="Submissions S."/>
        </authorList>
    </citation>
    <scope>NUCLEOTIDE SEQUENCE [LARGE SCALE GENOMIC DNA]</scope>
    <source>
        <strain evidence="20">CGMCC 1.3431</strain>
    </source>
</reference>
<evidence type="ECO:0000256" key="15">
    <source>
        <dbReference type="ARBA" id="ARBA00031887"/>
    </source>
</evidence>
<accession>A0A1G4PZX4</accession>
<dbReference type="InterPro" id="IPR014210">
    <property type="entry name" value="Cyt_o_ubiqinol_oxidase_su4"/>
</dbReference>
<evidence type="ECO:0000256" key="11">
    <source>
        <dbReference type="ARBA" id="ARBA00023136"/>
    </source>
</evidence>
<proteinExistence type="inferred from homology"/>
<evidence type="ECO:0000256" key="16">
    <source>
        <dbReference type="ARBA" id="ARBA00032185"/>
    </source>
</evidence>
<keyword evidence="10" id="KW-0560">Oxidoreductase</keyword>
<dbReference type="AlphaFoldDB" id="A0A1G4PZX4"/>
<dbReference type="GO" id="GO:0015990">
    <property type="term" value="P:electron transport coupled proton transport"/>
    <property type="evidence" value="ECO:0007669"/>
    <property type="project" value="InterPro"/>
</dbReference>
<dbReference type="InterPro" id="IPR005171">
    <property type="entry name" value="Cyt_c_oxidase_su4_prok"/>
</dbReference>
<evidence type="ECO:0000256" key="1">
    <source>
        <dbReference type="ARBA" id="ARBA00004651"/>
    </source>
</evidence>
<evidence type="ECO:0000256" key="18">
    <source>
        <dbReference type="SAM" id="Phobius"/>
    </source>
</evidence>
<evidence type="ECO:0000256" key="13">
    <source>
        <dbReference type="ARBA" id="ARBA00030071"/>
    </source>
</evidence>
<evidence type="ECO:0000256" key="4">
    <source>
        <dbReference type="ARBA" id="ARBA00014689"/>
    </source>
</evidence>
<comment type="subcellular location">
    <subcellularLocation>
        <location evidence="1">Cell membrane</location>
        <topology evidence="1">Multi-pass membrane protein</topology>
    </subcellularLocation>
</comment>
<dbReference type="RefSeq" id="WP_220083689.1">
    <property type="nucleotide sequence ID" value="NZ_FMTS01000001.1"/>
</dbReference>
<dbReference type="Pfam" id="PF03626">
    <property type="entry name" value="COX4_pro"/>
    <property type="match status" value="1"/>
</dbReference>
<evidence type="ECO:0000256" key="5">
    <source>
        <dbReference type="ARBA" id="ARBA00022448"/>
    </source>
</evidence>
<organism evidence="19 20">
    <name type="scientific">Asticcacaulis taihuensis</name>
    <dbReference type="NCBI Taxonomy" id="260084"/>
    <lineage>
        <taxon>Bacteria</taxon>
        <taxon>Pseudomonadati</taxon>
        <taxon>Pseudomonadota</taxon>
        <taxon>Alphaproteobacteria</taxon>
        <taxon>Caulobacterales</taxon>
        <taxon>Caulobacteraceae</taxon>
        <taxon>Asticcacaulis</taxon>
    </lineage>
</organism>
<dbReference type="NCBIfam" id="TIGR02847">
    <property type="entry name" value="CyoD"/>
    <property type="match status" value="1"/>
</dbReference>
<dbReference type="GO" id="GO:0009486">
    <property type="term" value="F:cytochrome bo3 ubiquinol oxidase activity"/>
    <property type="evidence" value="ECO:0007669"/>
    <property type="project" value="InterPro"/>
</dbReference>
<dbReference type="GO" id="GO:0005886">
    <property type="term" value="C:plasma membrane"/>
    <property type="evidence" value="ECO:0007669"/>
    <property type="project" value="UniProtKB-SubCell"/>
</dbReference>
<comment type="subunit">
    <text evidence="3">Heterooctamer of two A chains, two B chains, two C chains and two D chains.</text>
</comment>